<dbReference type="SUPFAM" id="SSF57414">
    <property type="entry name" value="Hairpin loop containing domain-like"/>
    <property type="match status" value="1"/>
</dbReference>
<evidence type="ECO:0000256" key="1">
    <source>
        <dbReference type="SAM" id="SignalP"/>
    </source>
</evidence>
<sequence>MWTTFTLSSLILSLPLVSSTTEWWGDLRAHLNPARSPPFYDVSYDEADCPQGLRSDAIPDYVYFGTMMATMSVDVYEQCLQKCAEKPRCKAVNYFHPFAYQKKGFCELLSETQRDNPRLMRPFQMATYFEHIKCKEVEDTVDDLVDIVHKPPPPRNRKLEMKGLIKKLSNKVHEFNSGFRVAR</sequence>
<feature type="chain" id="PRO_5043123581" evidence="1">
    <location>
        <begin position="20"/>
        <end position="183"/>
    </location>
</feature>
<gene>
    <name evidence="3" type="ORF">HPLM_LOCUS7360</name>
</gene>
<dbReference type="AlphaFoldDB" id="A0A0N4WAG3"/>
<dbReference type="InterPro" id="IPR003609">
    <property type="entry name" value="Pan_app"/>
</dbReference>
<evidence type="ECO:0000313" key="5">
    <source>
        <dbReference type="WBParaSite" id="HPLM_0000736801-mRNA-1"/>
    </source>
</evidence>
<evidence type="ECO:0000313" key="4">
    <source>
        <dbReference type="Proteomes" id="UP000268014"/>
    </source>
</evidence>
<dbReference type="PROSITE" id="PS50948">
    <property type="entry name" value="PAN"/>
    <property type="match status" value="1"/>
</dbReference>
<protein>
    <submittedName>
        <fullName evidence="5">Apple domain-containing protein</fullName>
    </submittedName>
</protein>
<feature type="domain" description="Apple" evidence="2">
    <location>
        <begin position="49"/>
        <end position="134"/>
    </location>
</feature>
<reference evidence="3 4" key="2">
    <citation type="submission" date="2018-11" db="EMBL/GenBank/DDBJ databases">
        <authorList>
            <consortium name="Pathogen Informatics"/>
        </authorList>
    </citation>
    <scope>NUCLEOTIDE SEQUENCE [LARGE SCALE GENOMIC DNA]</scope>
    <source>
        <strain evidence="3 4">MHpl1</strain>
    </source>
</reference>
<dbReference type="OMA" id="YFENIQC"/>
<dbReference type="Gene3D" id="3.50.4.10">
    <property type="entry name" value="Hepatocyte Growth Factor"/>
    <property type="match status" value="1"/>
</dbReference>
<dbReference type="Proteomes" id="UP000268014">
    <property type="component" value="Unassembled WGS sequence"/>
</dbReference>
<keyword evidence="1" id="KW-0732">Signal</keyword>
<evidence type="ECO:0000259" key="2">
    <source>
        <dbReference type="PROSITE" id="PS50948"/>
    </source>
</evidence>
<reference evidence="5" key="1">
    <citation type="submission" date="2017-02" db="UniProtKB">
        <authorList>
            <consortium name="WormBaseParasite"/>
        </authorList>
    </citation>
    <scope>IDENTIFICATION</scope>
</reference>
<dbReference type="SMART" id="SM00473">
    <property type="entry name" value="PAN_AP"/>
    <property type="match status" value="1"/>
</dbReference>
<keyword evidence="4" id="KW-1185">Reference proteome</keyword>
<dbReference type="OrthoDB" id="5785423at2759"/>
<organism evidence="5">
    <name type="scientific">Haemonchus placei</name>
    <name type="common">Barber's pole worm</name>
    <dbReference type="NCBI Taxonomy" id="6290"/>
    <lineage>
        <taxon>Eukaryota</taxon>
        <taxon>Metazoa</taxon>
        <taxon>Ecdysozoa</taxon>
        <taxon>Nematoda</taxon>
        <taxon>Chromadorea</taxon>
        <taxon>Rhabditida</taxon>
        <taxon>Rhabditina</taxon>
        <taxon>Rhabditomorpha</taxon>
        <taxon>Strongyloidea</taxon>
        <taxon>Trichostrongylidae</taxon>
        <taxon>Haemonchus</taxon>
    </lineage>
</organism>
<dbReference type="WBParaSite" id="HPLM_0000736801-mRNA-1">
    <property type="protein sequence ID" value="HPLM_0000736801-mRNA-1"/>
    <property type="gene ID" value="HPLM_0000736801"/>
</dbReference>
<dbReference type="EMBL" id="UZAF01016646">
    <property type="protein sequence ID" value="VDO31662.1"/>
    <property type="molecule type" value="Genomic_DNA"/>
</dbReference>
<feature type="signal peptide" evidence="1">
    <location>
        <begin position="1"/>
        <end position="19"/>
    </location>
</feature>
<proteinExistence type="predicted"/>
<dbReference type="Pfam" id="PF00024">
    <property type="entry name" value="PAN_1"/>
    <property type="match status" value="1"/>
</dbReference>
<evidence type="ECO:0000313" key="3">
    <source>
        <dbReference type="EMBL" id="VDO31662.1"/>
    </source>
</evidence>
<name>A0A0N4WAG3_HAEPC</name>
<accession>A0A0N4WAG3</accession>